<protein>
    <submittedName>
        <fullName evidence="1">Uncharacterized protein</fullName>
    </submittedName>
</protein>
<dbReference type="RefSeq" id="WP_189485342.1">
    <property type="nucleotide sequence ID" value="NZ_BMZB01000001.1"/>
</dbReference>
<reference evidence="1" key="1">
    <citation type="journal article" date="2014" name="Int. J. Syst. Evol. Microbiol.">
        <title>Complete genome sequence of Corynebacterium casei LMG S-19264T (=DSM 44701T), isolated from a smear-ripened cheese.</title>
        <authorList>
            <consortium name="US DOE Joint Genome Institute (JGI-PGF)"/>
            <person name="Walter F."/>
            <person name="Albersmeier A."/>
            <person name="Kalinowski J."/>
            <person name="Ruckert C."/>
        </authorList>
    </citation>
    <scope>NUCLEOTIDE SEQUENCE</scope>
    <source>
        <strain evidence="1">KCTC 32296</strain>
    </source>
</reference>
<evidence type="ECO:0000313" key="2">
    <source>
        <dbReference type="Proteomes" id="UP000662572"/>
    </source>
</evidence>
<dbReference type="AlphaFoldDB" id="A0A918UQD1"/>
<proteinExistence type="predicted"/>
<dbReference type="EMBL" id="BMZB01000001">
    <property type="protein sequence ID" value="GGZ26944.1"/>
    <property type="molecule type" value="Genomic_DNA"/>
</dbReference>
<reference evidence="1" key="2">
    <citation type="submission" date="2020-09" db="EMBL/GenBank/DDBJ databases">
        <authorList>
            <person name="Sun Q."/>
            <person name="Kim S."/>
        </authorList>
    </citation>
    <scope>NUCLEOTIDE SEQUENCE</scope>
    <source>
        <strain evidence="1">KCTC 32296</strain>
    </source>
</reference>
<evidence type="ECO:0000313" key="1">
    <source>
        <dbReference type="EMBL" id="GGZ26944.1"/>
    </source>
</evidence>
<sequence length="387" mass="44213">MAALAKALTQSHFKTTREVRNLGNLTFTSATSRVLNLSQVYVFYADDPTYKEQPFFENSQLNRAIILKHSLRVNERGLYHNQRRQVTKVILPFDPHDLRLGGRSFFIDQIGFDQTLKTYLNMDDPGKSPDVRILKYLDQLPSLDPFLVRDTLARKGVKPALCYLRLSSADLTRMASFTSAEIERLVLEAIGVDAGKASLKLGNKILSDKLDLELRPLQKALGMSDEEFRDGIFSWRGFLYYKWRHVELQDELREVLTGLGSYQPSGSFDELTKDYLRKARPRIARGVVDTLTRAGRTLHSYDTAYNALVRSRDPAPFRRFLFNGLSLFAELGDSIGTLNHVSSFWTFRMQKTQNGRKQLSSAEFADIMMDFEASLAHAIKNRHSQNN</sequence>
<gene>
    <name evidence="1" type="ORF">GCM10011273_10680</name>
</gene>
<comment type="caution">
    <text evidence="1">The sequence shown here is derived from an EMBL/GenBank/DDBJ whole genome shotgun (WGS) entry which is preliminary data.</text>
</comment>
<name>A0A918UQD1_9CAUL</name>
<organism evidence="1 2">
    <name type="scientific">Asticcacaulis endophyticus</name>
    <dbReference type="NCBI Taxonomy" id="1395890"/>
    <lineage>
        <taxon>Bacteria</taxon>
        <taxon>Pseudomonadati</taxon>
        <taxon>Pseudomonadota</taxon>
        <taxon>Alphaproteobacteria</taxon>
        <taxon>Caulobacterales</taxon>
        <taxon>Caulobacteraceae</taxon>
        <taxon>Asticcacaulis</taxon>
    </lineage>
</organism>
<dbReference type="Proteomes" id="UP000662572">
    <property type="component" value="Unassembled WGS sequence"/>
</dbReference>
<accession>A0A918UQD1</accession>
<keyword evidence="2" id="KW-1185">Reference proteome</keyword>